<protein>
    <submittedName>
        <fullName evidence="5">Kinase, PfkB family</fullName>
    </submittedName>
    <submittedName>
        <fullName evidence="6">Sugar kinase</fullName>
    </submittedName>
</protein>
<dbReference type="EMBL" id="CDNC01000006">
    <property type="protein sequence ID" value="CEM61097.1"/>
    <property type="molecule type" value="Genomic_DNA"/>
</dbReference>
<dbReference type="GO" id="GO:0016301">
    <property type="term" value="F:kinase activity"/>
    <property type="evidence" value="ECO:0007669"/>
    <property type="project" value="UniProtKB-KW"/>
</dbReference>
<dbReference type="InterPro" id="IPR029056">
    <property type="entry name" value="Ribokinase-like"/>
</dbReference>
<evidence type="ECO:0000256" key="3">
    <source>
        <dbReference type="ARBA" id="ARBA00022777"/>
    </source>
</evidence>
<comment type="similarity">
    <text evidence="1">Belongs to the carbohydrate kinase PfkB family.</text>
</comment>
<dbReference type="Gene3D" id="3.40.1190.20">
    <property type="match status" value="1"/>
</dbReference>
<reference evidence="7" key="2">
    <citation type="submission" date="2015-01" db="EMBL/GenBank/DDBJ databases">
        <authorList>
            <person name="Manzoor Shahid"/>
            <person name="Zubair Saima"/>
        </authorList>
    </citation>
    <scope>NUCLEOTIDE SEQUENCE [LARGE SCALE GENOMIC DNA]</scope>
    <source>
        <strain evidence="7">V1</strain>
    </source>
</reference>
<dbReference type="Proteomes" id="UP000323594">
    <property type="component" value="Chromosome"/>
</dbReference>
<evidence type="ECO:0000256" key="2">
    <source>
        <dbReference type="ARBA" id="ARBA00022679"/>
    </source>
</evidence>
<dbReference type="InterPro" id="IPR011611">
    <property type="entry name" value="PfkB_dom"/>
</dbReference>
<dbReference type="GeneID" id="57751846"/>
<keyword evidence="7" id="KW-1185">Reference proteome</keyword>
<keyword evidence="2" id="KW-0808">Transferase</keyword>
<reference evidence="5" key="1">
    <citation type="submission" date="2015-01" db="EMBL/GenBank/DDBJ databases">
        <authorList>
            <person name="Xiang T."/>
            <person name="Song Y."/>
            <person name="Huang L."/>
            <person name="Wang B."/>
            <person name="Wu P."/>
        </authorList>
    </citation>
    <scope>NUCLEOTIDE SEQUENCE [LARGE SCALE GENOMIC DNA]</scope>
    <source>
        <strain evidence="5">V1</strain>
    </source>
</reference>
<dbReference type="EMBL" id="CP042817">
    <property type="protein sequence ID" value="QEJ97064.1"/>
    <property type="molecule type" value="Genomic_DNA"/>
</dbReference>
<accession>A0A0B7GU92</accession>
<evidence type="ECO:0000313" key="6">
    <source>
        <dbReference type="EMBL" id="QEJ97064.1"/>
    </source>
</evidence>
<evidence type="ECO:0000313" key="7">
    <source>
        <dbReference type="Proteomes" id="UP000042527"/>
    </source>
</evidence>
<dbReference type="InterPro" id="IPR052700">
    <property type="entry name" value="Carb_kinase_PfkB-like"/>
</dbReference>
<sequence length="341" mass="37588">MAKKVITMGEIMLRLSTPGHQRFVQANSFDAIYGGGEANVAVSLANYGFDSYFVTKLPKHEIGQAAVNELRKYGVHTDYIARGGERVGIYFSETGASMRPSKVIYDRANSSIAEAHVEDFDFNEIFKDAKWFHISGITPAISKNGTELTRAAMKAAKANNVTVSIDLNYRKKLWTPEEAQSVMRDLMQYVDVCIGNEEDASLCLGFTPKGLDVTSGKVHIDGYKKIFEQMMEEFGFKYVVSSLRESISASDNGWSACLYDGKEFYHSKRYDVRIIDRVGGGDSFASGIITGLLDGKSSADTLEFAVAASALKHTIIGDFNHMSREEVENLVAGDASGRVQR</sequence>
<dbReference type="SUPFAM" id="SSF53613">
    <property type="entry name" value="Ribokinase-like"/>
    <property type="match status" value="1"/>
</dbReference>
<evidence type="ECO:0000256" key="1">
    <source>
        <dbReference type="ARBA" id="ARBA00010688"/>
    </source>
</evidence>
<evidence type="ECO:0000259" key="4">
    <source>
        <dbReference type="Pfam" id="PF00294"/>
    </source>
</evidence>
<dbReference type="Proteomes" id="UP000042527">
    <property type="component" value="Unassembled WGS sequence"/>
</dbReference>
<gene>
    <name evidence="6" type="ORF">FUT82_03075</name>
    <name evidence="5" type="ORF">TPHV1_140045</name>
</gene>
<feature type="domain" description="Carbohydrate kinase PfkB" evidence="4">
    <location>
        <begin position="3"/>
        <end position="312"/>
    </location>
</feature>
<reference evidence="6 8" key="3">
    <citation type="submission" date="2019-08" db="EMBL/GenBank/DDBJ databases">
        <authorList>
            <person name="Kuhnert P."/>
        </authorList>
    </citation>
    <scope>NUCLEOTIDE SEQUENCE [LARGE SCALE GENOMIC DNA]</scope>
    <source>
        <strain evidence="6 8">B36.5</strain>
    </source>
</reference>
<dbReference type="Pfam" id="PF00294">
    <property type="entry name" value="PfkB"/>
    <property type="match status" value="1"/>
</dbReference>
<keyword evidence="3 5" id="KW-0418">Kinase</keyword>
<dbReference type="PANTHER" id="PTHR43320">
    <property type="entry name" value="SUGAR KINASE"/>
    <property type="match status" value="1"/>
</dbReference>
<dbReference type="RefSeq" id="WP_002696848.1">
    <property type="nucleotide sequence ID" value="NZ_CDNC01000006.1"/>
</dbReference>
<evidence type="ECO:0000313" key="5">
    <source>
        <dbReference type="EMBL" id="CEM61097.1"/>
    </source>
</evidence>
<dbReference type="CDD" id="cd01166">
    <property type="entry name" value="KdgK"/>
    <property type="match status" value="1"/>
</dbReference>
<proteinExistence type="inferred from homology"/>
<name>A0A0B7GU92_TREPH</name>
<organism evidence="5 7">
    <name type="scientific">Treponema phagedenis</name>
    <dbReference type="NCBI Taxonomy" id="162"/>
    <lineage>
        <taxon>Bacteria</taxon>
        <taxon>Pseudomonadati</taxon>
        <taxon>Spirochaetota</taxon>
        <taxon>Spirochaetia</taxon>
        <taxon>Spirochaetales</taxon>
        <taxon>Treponemataceae</taxon>
        <taxon>Treponema</taxon>
    </lineage>
</organism>
<evidence type="ECO:0000313" key="8">
    <source>
        <dbReference type="Proteomes" id="UP000323594"/>
    </source>
</evidence>
<dbReference type="AlphaFoldDB" id="A0A0B7GU92"/>
<dbReference type="OrthoDB" id="9813569at2"/>
<dbReference type="PANTHER" id="PTHR43320:SF2">
    <property type="entry name" value="2-DEHYDRO-3-DEOXYGLUCONOKINASE_2-DEHYDRO-3-DEOXYGALACTONOKINASE"/>
    <property type="match status" value="1"/>
</dbReference>